<dbReference type="Proteomes" id="UP000663828">
    <property type="component" value="Unassembled WGS sequence"/>
</dbReference>
<keyword evidence="1" id="KW-0472">Membrane</keyword>
<feature type="transmembrane region" description="Helical" evidence="1">
    <location>
        <begin position="82"/>
        <end position="100"/>
    </location>
</feature>
<dbReference type="GO" id="GO:0046521">
    <property type="term" value="P:sphingoid catabolic process"/>
    <property type="evidence" value="ECO:0007669"/>
    <property type="project" value="TreeGrafter"/>
</dbReference>
<dbReference type="PANTHER" id="PTHR28026:SF9">
    <property type="entry name" value="2-HYDROXY-PALMITIC ACID DIOXYGENASE MPO1"/>
    <property type="match status" value="1"/>
</dbReference>
<protein>
    <recommendedName>
        <fullName evidence="4">DUF962 domain-containing protein</fullName>
    </recommendedName>
</protein>
<keyword evidence="1" id="KW-0812">Transmembrane</keyword>
<dbReference type="GO" id="GO:0016020">
    <property type="term" value="C:membrane"/>
    <property type="evidence" value="ECO:0007669"/>
    <property type="project" value="GOC"/>
</dbReference>
<feature type="transmembrane region" description="Helical" evidence="1">
    <location>
        <begin position="107"/>
        <end position="128"/>
    </location>
</feature>
<comment type="caution">
    <text evidence="2">The sequence shown here is derived from an EMBL/GenBank/DDBJ whole genome shotgun (WGS) entry which is preliminary data.</text>
</comment>
<accession>A0A815W104</accession>
<dbReference type="PANTHER" id="PTHR28026">
    <property type="entry name" value="DUF962 DOMAIN PROTEIN (AFU_ORTHOLOGUE AFUA_8G05310)"/>
    <property type="match status" value="1"/>
</dbReference>
<evidence type="ECO:0008006" key="4">
    <source>
        <dbReference type="Google" id="ProtNLM"/>
    </source>
</evidence>
<feature type="transmembrane region" description="Helical" evidence="1">
    <location>
        <begin position="55"/>
        <end position="76"/>
    </location>
</feature>
<gene>
    <name evidence="2" type="ORF">XAT740_LOCUS42286</name>
</gene>
<feature type="transmembrane region" description="Helical" evidence="1">
    <location>
        <begin position="140"/>
        <end position="158"/>
    </location>
</feature>
<evidence type="ECO:0000256" key="1">
    <source>
        <dbReference type="SAM" id="Phobius"/>
    </source>
</evidence>
<dbReference type="Pfam" id="PF06127">
    <property type="entry name" value="Mpo1-like"/>
    <property type="match status" value="1"/>
</dbReference>
<name>A0A815W104_ADIRI</name>
<reference evidence="2" key="1">
    <citation type="submission" date="2021-02" db="EMBL/GenBank/DDBJ databases">
        <authorList>
            <person name="Nowell W R."/>
        </authorList>
    </citation>
    <scope>NUCLEOTIDE SEQUENCE</scope>
</reference>
<evidence type="ECO:0000313" key="3">
    <source>
        <dbReference type="Proteomes" id="UP000663828"/>
    </source>
</evidence>
<keyword evidence="3" id="KW-1185">Reference proteome</keyword>
<dbReference type="AlphaFoldDB" id="A0A815W104"/>
<keyword evidence="1" id="KW-1133">Transmembrane helix</keyword>
<dbReference type="EMBL" id="CAJNOR010005053">
    <property type="protein sequence ID" value="CAF1542493.1"/>
    <property type="molecule type" value="Genomic_DNA"/>
</dbReference>
<evidence type="ECO:0000313" key="2">
    <source>
        <dbReference type="EMBL" id="CAF1542493.1"/>
    </source>
</evidence>
<organism evidence="2 3">
    <name type="scientific">Adineta ricciae</name>
    <name type="common">Rotifer</name>
    <dbReference type="NCBI Taxonomy" id="249248"/>
    <lineage>
        <taxon>Eukaryota</taxon>
        <taxon>Metazoa</taxon>
        <taxon>Spiralia</taxon>
        <taxon>Gnathifera</taxon>
        <taxon>Rotifera</taxon>
        <taxon>Eurotatoria</taxon>
        <taxon>Bdelloidea</taxon>
        <taxon>Adinetida</taxon>
        <taxon>Adinetidae</taxon>
        <taxon>Adineta</taxon>
    </lineage>
</organism>
<dbReference type="InterPro" id="IPR009305">
    <property type="entry name" value="Mpo1-like"/>
</dbReference>
<proteinExistence type="predicted"/>
<feature type="transmembrane region" description="Helical" evidence="1">
    <location>
        <begin position="24"/>
        <end position="43"/>
    </location>
</feature>
<sequence length="161" mass="18095">MDNATELHAWLDEYSVSHQNPTNIIIHKICVPAITFTVLGFLWSMPLPKAIRQNLGYLLSHFIPLVAIGPVLAFYFRLSTKMATAMSILLALAMMVLGVMEQKSVRIFRVSLLIFVLAWIGQFIGHNIEGKKPSFFKDLQFLAVGPLWTLASAFRALGIEY</sequence>